<name>A0AAD8PKQ3_9PEZI</name>
<dbReference type="Pfam" id="PF14420">
    <property type="entry name" value="Clr5"/>
    <property type="match status" value="1"/>
</dbReference>
<dbReference type="InterPro" id="IPR025676">
    <property type="entry name" value="Clr5_dom"/>
</dbReference>
<feature type="compositionally biased region" description="Polar residues" evidence="1">
    <location>
        <begin position="48"/>
        <end position="80"/>
    </location>
</feature>
<comment type="caution">
    <text evidence="3">The sequence shown here is derived from an EMBL/GenBank/DDBJ whole genome shotgun (WGS) entry which is preliminary data.</text>
</comment>
<proteinExistence type="predicted"/>
<feature type="domain" description="Clr5" evidence="2">
    <location>
        <begin position="104"/>
        <end position="156"/>
    </location>
</feature>
<dbReference type="AlphaFoldDB" id="A0AAD8PKQ3"/>
<feature type="region of interest" description="Disordered" evidence="1">
    <location>
        <begin position="1"/>
        <end position="108"/>
    </location>
</feature>
<accession>A0AAD8PKQ3</accession>
<dbReference type="RefSeq" id="XP_060407614.1">
    <property type="nucleotide sequence ID" value="XM_060562847.1"/>
</dbReference>
<sequence length="597" mass="67524">MKSNMSSELPLLAPATPRTPHDTIRGPSDTDEPAQVDRLRSSAPFDTGSRTAQSWKASRKPSQPSRLHQARPSGNEQSAPSPHGPSGGKTKGRRRTTRQPQYTPEEWDSMKGPIVHLYIIQSRPLDAVVQHMDQVHGFSPSPNMYKKKFKEWGLFKNQSSHQAESRVGISTEQLAERHRPVMAFPSIPNACRGKPAFLWQEMALSGWPDAEMKALGHLIKSATDYLGALFDQGLAKDLVSGWKGDSFGLIVPPGRADHSLKWKLVADQCHGASSLVQRDMKTRHKCHKTLFNVFRDIDKLKQYNDPWMAVYLWGIILYLRGISYRIEHQKAGVPSVSLAPQSDHLVGHTISRLARLTLEKEGSGCYMVDCLNLLRTFSLERMKLALERVFKACIDSFSKYLGDCHPVVLLMTARFLKYWPAQLADHVLPNYESLVAISEAQLGPSDERTITFLTEYMYIAHYHAHDKLLTHRLARKICMRTHELESVPQWGRTTYGLVLASKLLSKIEKDSGKVDIWQSRLNSLADKLRNGDRECQTRALQIRRMMANWYREAGNELKASEETANADIIFNYMTEVVVLQGGWDRIRPFCAAPGIIC</sequence>
<evidence type="ECO:0000313" key="4">
    <source>
        <dbReference type="Proteomes" id="UP001230504"/>
    </source>
</evidence>
<keyword evidence="4" id="KW-1185">Reference proteome</keyword>
<dbReference type="PANTHER" id="PTHR38788:SF3">
    <property type="entry name" value="CLR5 DOMAIN-CONTAINING PROTEIN"/>
    <property type="match status" value="1"/>
</dbReference>
<evidence type="ECO:0000313" key="3">
    <source>
        <dbReference type="EMBL" id="KAK1569361.1"/>
    </source>
</evidence>
<dbReference type="Proteomes" id="UP001230504">
    <property type="component" value="Unassembled WGS sequence"/>
</dbReference>
<evidence type="ECO:0000259" key="2">
    <source>
        <dbReference type="Pfam" id="PF14420"/>
    </source>
</evidence>
<dbReference type="PANTHER" id="PTHR38788">
    <property type="entry name" value="CLR5 DOMAIN-CONTAINING PROTEIN"/>
    <property type="match status" value="1"/>
</dbReference>
<dbReference type="EMBL" id="JAHLJV010000138">
    <property type="protein sequence ID" value="KAK1569361.1"/>
    <property type="molecule type" value="Genomic_DNA"/>
</dbReference>
<reference evidence="3" key="1">
    <citation type="submission" date="2021-06" db="EMBL/GenBank/DDBJ databases">
        <title>Comparative genomics, transcriptomics and evolutionary studies reveal genomic signatures of adaptation to plant cell wall in hemibiotrophic fungi.</title>
        <authorList>
            <consortium name="DOE Joint Genome Institute"/>
            <person name="Baroncelli R."/>
            <person name="Diaz J.F."/>
            <person name="Benocci T."/>
            <person name="Peng M."/>
            <person name="Battaglia E."/>
            <person name="Haridas S."/>
            <person name="Andreopoulos W."/>
            <person name="Labutti K."/>
            <person name="Pangilinan J."/>
            <person name="Floch G.L."/>
            <person name="Makela M.R."/>
            <person name="Henrissat B."/>
            <person name="Grigoriev I.V."/>
            <person name="Crouch J.A."/>
            <person name="De Vries R.P."/>
            <person name="Sukno S.A."/>
            <person name="Thon M.R."/>
        </authorList>
    </citation>
    <scope>NUCLEOTIDE SEQUENCE</scope>
    <source>
        <strain evidence="3">CBS 125086</strain>
    </source>
</reference>
<feature type="compositionally biased region" description="Low complexity" evidence="1">
    <location>
        <begin position="9"/>
        <end position="18"/>
    </location>
</feature>
<protein>
    <recommendedName>
        <fullName evidence="2">Clr5 domain-containing protein</fullName>
    </recommendedName>
</protein>
<dbReference type="GeneID" id="85447087"/>
<gene>
    <name evidence="3" type="ORF">LY79DRAFT_663728</name>
</gene>
<evidence type="ECO:0000256" key="1">
    <source>
        <dbReference type="SAM" id="MobiDB-lite"/>
    </source>
</evidence>
<organism evidence="3 4">
    <name type="scientific">Colletotrichum navitas</name>
    <dbReference type="NCBI Taxonomy" id="681940"/>
    <lineage>
        <taxon>Eukaryota</taxon>
        <taxon>Fungi</taxon>
        <taxon>Dikarya</taxon>
        <taxon>Ascomycota</taxon>
        <taxon>Pezizomycotina</taxon>
        <taxon>Sordariomycetes</taxon>
        <taxon>Hypocreomycetidae</taxon>
        <taxon>Glomerellales</taxon>
        <taxon>Glomerellaceae</taxon>
        <taxon>Colletotrichum</taxon>
        <taxon>Colletotrichum graminicola species complex</taxon>
    </lineage>
</organism>